<feature type="transmembrane region" description="Helical" evidence="1">
    <location>
        <begin position="61"/>
        <end position="80"/>
    </location>
</feature>
<dbReference type="PANTHER" id="PTHR48449:SF1">
    <property type="entry name" value="DUF1985 DOMAIN-CONTAINING PROTEIN"/>
    <property type="match status" value="1"/>
</dbReference>
<organism evidence="2 3">
    <name type="scientific">Capsicum baccatum</name>
    <name type="common">Peruvian pepper</name>
    <dbReference type="NCBI Taxonomy" id="33114"/>
    <lineage>
        <taxon>Eukaryota</taxon>
        <taxon>Viridiplantae</taxon>
        <taxon>Streptophyta</taxon>
        <taxon>Embryophyta</taxon>
        <taxon>Tracheophyta</taxon>
        <taxon>Spermatophyta</taxon>
        <taxon>Magnoliopsida</taxon>
        <taxon>eudicotyledons</taxon>
        <taxon>Gunneridae</taxon>
        <taxon>Pentapetalae</taxon>
        <taxon>asterids</taxon>
        <taxon>lamiids</taxon>
        <taxon>Solanales</taxon>
        <taxon>Solanaceae</taxon>
        <taxon>Solanoideae</taxon>
        <taxon>Capsiceae</taxon>
        <taxon>Capsicum</taxon>
    </lineage>
</organism>
<comment type="caution">
    <text evidence="2">The sequence shown here is derived from an EMBL/GenBank/DDBJ whole genome shotgun (WGS) entry which is preliminary data.</text>
</comment>
<keyword evidence="1" id="KW-0472">Membrane</keyword>
<dbReference type="Proteomes" id="UP000224567">
    <property type="component" value="Unassembled WGS sequence"/>
</dbReference>
<name>A0A2G2WL17_CAPBA</name>
<dbReference type="OrthoDB" id="1303650at2759"/>
<gene>
    <name evidence="2" type="ORF">CQW23_15086</name>
</gene>
<dbReference type="EMBL" id="MLFT02000006">
    <property type="protein sequence ID" value="PHT45928.1"/>
    <property type="molecule type" value="Genomic_DNA"/>
</dbReference>
<dbReference type="AlphaFoldDB" id="A0A2G2WL17"/>
<proteinExistence type="predicted"/>
<evidence type="ECO:0008006" key="4">
    <source>
        <dbReference type="Google" id="ProtNLM"/>
    </source>
</evidence>
<evidence type="ECO:0000313" key="3">
    <source>
        <dbReference type="Proteomes" id="UP000224567"/>
    </source>
</evidence>
<keyword evidence="3" id="KW-1185">Reference proteome</keyword>
<accession>A0A2G2WL17</accession>
<evidence type="ECO:0000313" key="2">
    <source>
        <dbReference type="EMBL" id="PHT45928.1"/>
    </source>
</evidence>
<dbReference type="PANTHER" id="PTHR48449">
    <property type="entry name" value="DUF1985 DOMAIN-CONTAINING PROTEIN"/>
    <property type="match status" value="1"/>
</dbReference>
<protein>
    <recommendedName>
        <fullName evidence="4">DUF1985 domain-containing protein</fullName>
    </recommendedName>
</protein>
<sequence length="102" mass="12126">MLLAKDSTKVVNTKLISMVDSLSFFKNYPWRKETFQLTLDYLKKKSDLKKQREVFDEKQKASYALFGFPWAFMVWMYEAFPHLGKFAGKSMDEPFPISRILR</sequence>
<keyword evidence="1" id="KW-0812">Transmembrane</keyword>
<reference evidence="2 3" key="1">
    <citation type="journal article" date="2017" name="Genome Biol.">
        <title>New reference genome sequences of hot pepper reveal the massive evolution of plant disease-resistance genes by retroduplication.</title>
        <authorList>
            <person name="Kim S."/>
            <person name="Park J."/>
            <person name="Yeom S.I."/>
            <person name="Kim Y.M."/>
            <person name="Seo E."/>
            <person name="Kim K.T."/>
            <person name="Kim M.S."/>
            <person name="Lee J.M."/>
            <person name="Cheong K."/>
            <person name="Shin H.S."/>
            <person name="Kim S.B."/>
            <person name="Han K."/>
            <person name="Lee J."/>
            <person name="Park M."/>
            <person name="Lee H.A."/>
            <person name="Lee H.Y."/>
            <person name="Lee Y."/>
            <person name="Oh S."/>
            <person name="Lee J.H."/>
            <person name="Choi E."/>
            <person name="Choi E."/>
            <person name="Lee S.E."/>
            <person name="Jeon J."/>
            <person name="Kim H."/>
            <person name="Choi G."/>
            <person name="Song H."/>
            <person name="Lee J."/>
            <person name="Lee S.C."/>
            <person name="Kwon J.K."/>
            <person name="Lee H.Y."/>
            <person name="Koo N."/>
            <person name="Hong Y."/>
            <person name="Kim R.W."/>
            <person name="Kang W.H."/>
            <person name="Huh J.H."/>
            <person name="Kang B.C."/>
            <person name="Yang T.J."/>
            <person name="Lee Y.H."/>
            <person name="Bennetzen J.L."/>
            <person name="Choi D."/>
        </authorList>
    </citation>
    <scope>NUCLEOTIDE SEQUENCE [LARGE SCALE GENOMIC DNA]</scope>
    <source>
        <strain evidence="3">cv. PBC81</strain>
    </source>
</reference>
<evidence type="ECO:0000256" key="1">
    <source>
        <dbReference type="SAM" id="Phobius"/>
    </source>
</evidence>
<keyword evidence="1" id="KW-1133">Transmembrane helix</keyword>
<reference evidence="3" key="2">
    <citation type="journal article" date="2017" name="J. Anim. Genet.">
        <title>Multiple reference genome sequences of hot pepper reveal the massive evolution of plant disease resistance genes by retroduplication.</title>
        <authorList>
            <person name="Kim S."/>
            <person name="Park J."/>
            <person name="Yeom S.-I."/>
            <person name="Kim Y.-M."/>
            <person name="Seo E."/>
            <person name="Kim K.-T."/>
            <person name="Kim M.-S."/>
            <person name="Lee J.M."/>
            <person name="Cheong K."/>
            <person name="Shin H.-S."/>
            <person name="Kim S.-B."/>
            <person name="Han K."/>
            <person name="Lee J."/>
            <person name="Park M."/>
            <person name="Lee H.-A."/>
            <person name="Lee H.-Y."/>
            <person name="Lee Y."/>
            <person name="Oh S."/>
            <person name="Lee J.H."/>
            <person name="Choi E."/>
            <person name="Choi E."/>
            <person name="Lee S.E."/>
            <person name="Jeon J."/>
            <person name="Kim H."/>
            <person name="Choi G."/>
            <person name="Song H."/>
            <person name="Lee J."/>
            <person name="Lee S.-C."/>
            <person name="Kwon J.-K."/>
            <person name="Lee H.-Y."/>
            <person name="Koo N."/>
            <person name="Hong Y."/>
            <person name="Kim R.W."/>
            <person name="Kang W.-H."/>
            <person name="Huh J.H."/>
            <person name="Kang B.-C."/>
            <person name="Yang T.-J."/>
            <person name="Lee Y.-H."/>
            <person name="Bennetzen J.L."/>
            <person name="Choi D."/>
        </authorList>
    </citation>
    <scope>NUCLEOTIDE SEQUENCE [LARGE SCALE GENOMIC DNA]</scope>
    <source>
        <strain evidence="3">cv. PBC81</strain>
    </source>
</reference>